<sequence length="77" mass="8566">MFGAGQDDPEQALYFCISITVHSKVISGFQALHQARALVMGLEPASEGSLQNSRRIPQHSMETHAVRFTLRNHLCTQ</sequence>
<accession>A0AAV4AAH7</accession>
<protein>
    <submittedName>
        <fullName evidence="1">Uncharacterized protein</fullName>
    </submittedName>
</protein>
<dbReference type="EMBL" id="BLXT01003731">
    <property type="protein sequence ID" value="GFO03810.1"/>
    <property type="molecule type" value="Genomic_DNA"/>
</dbReference>
<evidence type="ECO:0000313" key="2">
    <source>
        <dbReference type="Proteomes" id="UP000735302"/>
    </source>
</evidence>
<keyword evidence="2" id="KW-1185">Reference proteome</keyword>
<dbReference type="Proteomes" id="UP000735302">
    <property type="component" value="Unassembled WGS sequence"/>
</dbReference>
<gene>
    <name evidence="1" type="ORF">PoB_003031500</name>
</gene>
<name>A0AAV4AAH7_9GAST</name>
<organism evidence="1 2">
    <name type="scientific">Plakobranchus ocellatus</name>
    <dbReference type="NCBI Taxonomy" id="259542"/>
    <lineage>
        <taxon>Eukaryota</taxon>
        <taxon>Metazoa</taxon>
        <taxon>Spiralia</taxon>
        <taxon>Lophotrochozoa</taxon>
        <taxon>Mollusca</taxon>
        <taxon>Gastropoda</taxon>
        <taxon>Heterobranchia</taxon>
        <taxon>Euthyneura</taxon>
        <taxon>Panpulmonata</taxon>
        <taxon>Sacoglossa</taxon>
        <taxon>Placobranchoidea</taxon>
        <taxon>Plakobranchidae</taxon>
        <taxon>Plakobranchus</taxon>
    </lineage>
</organism>
<comment type="caution">
    <text evidence="1">The sequence shown here is derived from an EMBL/GenBank/DDBJ whole genome shotgun (WGS) entry which is preliminary data.</text>
</comment>
<evidence type="ECO:0000313" key="1">
    <source>
        <dbReference type="EMBL" id="GFO03810.1"/>
    </source>
</evidence>
<proteinExistence type="predicted"/>
<reference evidence="1 2" key="1">
    <citation type="journal article" date="2021" name="Elife">
        <title>Chloroplast acquisition without the gene transfer in kleptoplastic sea slugs, Plakobranchus ocellatus.</title>
        <authorList>
            <person name="Maeda T."/>
            <person name="Takahashi S."/>
            <person name="Yoshida T."/>
            <person name="Shimamura S."/>
            <person name="Takaki Y."/>
            <person name="Nagai Y."/>
            <person name="Toyoda A."/>
            <person name="Suzuki Y."/>
            <person name="Arimoto A."/>
            <person name="Ishii H."/>
            <person name="Satoh N."/>
            <person name="Nishiyama T."/>
            <person name="Hasebe M."/>
            <person name="Maruyama T."/>
            <person name="Minagawa J."/>
            <person name="Obokata J."/>
            <person name="Shigenobu S."/>
        </authorList>
    </citation>
    <scope>NUCLEOTIDE SEQUENCE [LARGE SCALE GENOMIC DNA]</scope>
</reference>
<dbReference type="AlphaFoldDB" id="A0AAV4AAH7"/>